<protein>
    <recommendedName>
        <fullName evidence="3">RUN domain-containing protein 3B</fullName>
    </recommendedName>
</protein>
<dbReference type="Gene3D" id="1.20.58.900">
    <property type="match status" value="1"/>
</dbReference>
<reference evidence="6" key="3">
    <citation type="submission" date="2025-09" db="UniProtKB">
        <authorList>
            <consortium name="Ensembl"/>
        </authorList>
    </citation>
    <scope>IDENTIFICATION</scope>
</reference>
<evidence type="ECO:0000256" key="3">
    <source>
        <dbReference type="ARBA" id="ARBA00034857"/>
    </source>
</evidence>
<dbReference type="OMA" id="KQWYDKS"/>
<dbReference type="HOGENOM" id="CLU_045987_0_0_1"/>
<comment type="similarity">
    <text evidence="2">Belongs to the RUNDC3 family.</text>
</comment>
<dbReference type="SUPFAM" id="SSF140741">
    <property type="entry name" value="RUN domain-like"/>
    <property type="match status" value="1"/>
</dbReference>
<name>H3DLX5_TETNG</name>
<evidence type="ECO:0000256" key="2">
    <source>
        <dbReference type="ARBA" id="ARBA00034727"/>
    </source>
</evidence>
<dbReference type="InterPro" id="IPR047340">
    <property type="entry name" value="RUNDC3A_B"/>
</dbReference>
<dbReference type="CDD" id="cd17700">
    <property type="entry name" value="RUN_RUNDC3B"/>
    <property type="match status" value="1"/>
</dbReference>
<dbReference type="GeneTree" id="ENSGT00940000159175"/>
<evidence type="ECO:0000259" key="5">
    <source>
        <dbReference type="PROSITE" id="PS50826"/>
    </source>
</evidence>
<dbReference type="InterPro" id="IPR037213">
    <property type="entry name" value="Run_dom_sf"/>
</dbReference>
<dbReference type="PROSITE" id="PS50826">
    <property type="entry name" value="RUN"/>
    <property type="match status" value="1"/>
</dbReference>
<dbReference type="Proteomes" id="UP000007303">
    <property type="component" value="Unassembled WGS sequence"/>
</dbReference>
<evidence type="ECO:0000313" key="6">
    <source>
        <dbReference type="Ensembl" id="ENSTNIP00000021523.1"/>
    </source>
</evidence>
<dbReference type="SMART" id="SM00593">
    <property type="entry name" value="RUN"/>
    <property type="match status" value="1"/>
</dbReference>
<dbReference type="PANTHER" id="PTHR46251">
    <property type="entry name" value="RUN DOMAIN-CONTAINING 3 PROTEIN RUNDC3"/>
    <property type="match status" value="1"/>
</dbReference>
<dbReference type="Ensembl" id="ENSTNIT00000021758.1">
    <property type="protein sequence ID" value="ENSTNIP00000021523.1"/>
    <property type="gene ID" value="ENSTNIG00000018355.1"/>
</dbReference>
<dbReference type="InterPro" id="IPR004012">
    <property type="entry name" value="Run_dom"/>
</dbReference>
<evidence type="ECO:0000256" key="1">
    <source>
        <dbReference type="ARBA" id="ARBA00023054"/>
    </source>
</evidence>
<accession>H3DLX5</accession>
<feature type="region of interest" description="Disordered" evidence="4">
    <location>
        <begin position="1"/>
        <end position="24"/>
    </location>
</feature>
<feature type="domain" description="RUN" evidence="5">
    <location>
        <begin position="52"/>
        <end position="184"/>
    </location>
</feature>
<reference evidence="7" key="1">
    <citation type="journal article" date="2004" name="Nature">
        <title>Genome duplication in the teleost fish Tetraodon nigroviridis reveals the early vertebrate proto-karyotype.</title>
        <authorList>
            <person name="Jaillon O."/>
            <person name="Aury J.-M."/>
            <person name="Brunet F."/>
            <person name="Petit J.-L."/>
            <person name="Stange-Thomann N."/>
            <person name="Mauceli E."/>
            <person name="Bouneau L."/>
            <person name="Fischer C."/>
            <person name="Ozouf-Costaz C."/>
            <person name="Bernot A."/>
            <person name="Nicaud S."/>
            <person name="Jaffe D."/>
            <person name="Fisher S."/>
            <person name="Lutfalla G."/>
            <person name="Dossat C."/>
            <person name="Segurens B."/>
            <person name="Dasilva C."/>
            <person name="Salanoubat M."/>
            <person name="Levy M."/>
            <person name="Boudet N."/>
            <person name="Castellano S."/>
            <person name="Anthouard V."/>
            <person name="Jubin C."/>
            <person name="Castelli V."/>
            <person name="Katinka M."/>
            <person name="Vacherie B."/>
            <person name="Biemont C."/>
            <person name="Skalli Z."/>
            <person name="Cattolico L."/>
            <person name="Poulain J."/>
            <person name="De Berardinis V."/>
            <person name="Cruaud C."/>
            <person name="Duprat S."/>
            <person name="Brottier P."/>
            <person name="Coutanceau J.-P."/>
            <person name="Gouzy J."/>
            <person name="Parra G."/>
            <person name="Lardier G."/>
            <person name="Chapple C."/>
            <person name="McKernan K.J."/>
            <person name="McEwan P."/>
            <person name="Bosak S."/>
            <person name="Kellis M."/>
            <person name="Volff J.-N."/>
            <person name="Guigo R."/>
            <person name="Zody M.C."/>
            <person name="Mesirov J."/>
            <person name="Lindblad-Toh K."/>
            <person name="Birren B."/>
            <person name="Nusbaum C."/>
            <person name="Kahn D."/>
            <person name="Robinson-Rechavi M."/>
            <person name="Laudet V."/>
            <person name="Schachter V."/>
            <person name="Quetier F."/>
            <person name="Saurin W."/>
            <person name="Scarpelli C."/>
            <person name="Wincker P."/>
            <person name="Lander E.S."/>
            <person name="Weissenbach J."/>
            <person name="Roest Crollius H."/>
        </authorList>
    </citation>
    <scope>NUCLEOTIDE SEQUENCE [LARGE SCALE GENOMIC DNA]</scope>
</reference>
<organism evidence="6 7">
    <name type="scientific">Tetraodon nigroviridis</name>
    <name type="common">Spotted green pufferfish</name>
    <name type="synonym">Chelonodon nigroviridis</name>
    <dbReference type="NCBI Taxonomy" id="99883"/>
    <lineage>
        <taxon>Eukaryota</taxon>
        <taxon>Metazoa</taxon>
        <taxon>Chordata</taxon>
        <taxon>Craniata</taxon>
        <taxon>Vertebrata</taxon>
        <taxon>Euteleostomi</taxon>
        <taxon>Actinopterygii</taxon>
        <taxon>Neopterygii</taxon>
        <taxon>Teleostei</taxon>
        <taxon>Neoteleostei</taxon>
        <taxon>Acanthomorphata</taxon>
        <taxon>Eupercaria</taxon>
        <taxon>Tetraodontiformes</taxon>
        <taxon>Tetradontoidea</taxon>
        <taxon>Tetraodontidae</taxon>
        <taxon>Tetraodon</taxon>
    </lineage>
</organism>
<dbReference type="Pfam" id="PF02759">
    <property type="entry name" value="RUN"/>
    <property type="match status" value="1"/>
</dbReference>
<evidence type="ECO:0000313" key="7">
    <source>
        <dbReference type="Proteomes" id="UP000007303"/>
    </source>
</evidence>
<dbReference type="InParanoid" id="H3DLX5"/>
<evidence type="ECO:0000256" key="4">
    <source>
        <dbReference type="SAM" id="MobiDB-lite"/>
    </source>
</evidence>
<keyword evidence="1" id="KW-0175">Coiled coil</keyword>
<proteinExistence type="inferred from homology"/>
<dbReference type="InterPro" id="IPR047339">
    <property type="entry name" value="RUN_RUNDC3B"/>
</dbReference>
<dbReference type="FunCoup" id="H3DLX5">
    <property type="interactions" value="318"/>
</dbReference>
<dbReference type="AlphaFoldDB" id="H3DLX5"/>
<reference evidence="6" key="2">
    <citation type="submission" date="2025-08" db="UniProtKB">
        <authorList>
            <consortium name="Ensembl"/>
        </authorList>
    </citation>
    <scope>IDENTIFICATION</scope>
</reference>
<keyword evidence="7" id="KW-1185">Reference proteome</keyword>
<sequence>HRARMASPGVGTHPARQRGPGRTAAVERRNLLTVCRFSVKTLLDRSCTDTVDDSSPEFVNFASILEQILIHRLRGQTSWFGYESPRSFWDYVRSACSKVPHNCIRSIESMENVRSSRAKGRAWIRVVLMEKRLAEYVSSALRDLKTTRRFYDDGAIMLGEEAGLLADTLIGLNTIDFSFCLKGEGVDGTSPAVIDFTPYLKFIQSADSISSDEEEMRTMGSSCSESSTPDKMATAASIFTEQSNLVSKCKRFEQKYRMALEQKGYLEELVRLREAQLSEAVSQNKSLQQSLADTHLTHTLEKEQLEYIILELQDQLTVLKNNDLRSRQELTAHLTNQWPSPVALDANAVALDTLLYSRRSFQSLERISADTGLSRSAREHSRMLSPEPRPAVAHWNHQGKEETPSLRGLCGSLTSVTSYKSLASLRSNECLASPATEISSPGLTPS</sequence>
<feature type="region of interest" description="Disordered" evidence="4">
    <location>
        <begin position="372"/>
        <end position="391"/>
    </location>
</feature>
<dbReference type="STRING" id="99883.ENSTNIP00000021523"/>
<dbReference type="PANTHER" id="PTHR46251:SF1">
    <property type="entry name" value="RUN DOMAIN-CONTAINING PROTEIN 3B"/>
    <property type="match status" value="1"/>
</dbReference>